<proteinExistence type="predicted"/>
<reference evidence="2" key="1">
    <citation type="submission" date="2018-02" db="EMBL/GenBank/DDBJ databases">
        <authorList>
            <person name="Clavel T."/>
            <person name="Strowig T."/>
        </authorList>
    </citation>
    <scope>NUCLEOTIDE SEQUENCE [LARGE SCALE GENOMIC DNA]</scope>
    <source>
        <strain evidence="2">DSM 100764</strain>
    </source>
</reference>
<evidence type="ECO:0000313" key="2">
    <source>
        <dbReference type="Proteomes" id="UP000244925"/>
    </source>
</evidence>
<accession>A0A2V1IZ96</accession>
<protein>
    <submittedName>
        <fullName evidence="1">Uncharacterized protein</fullName>
    </submittedName>
</protein>
<dbReference type="RefSeq" id="WP_107035471.1">
    <property type="nucleotide sequence ID" value="NZ_PUBV01000006.1"/>
</dbReference>
<dbReference type="EMBL" id="PUBV01000006">
    <property type="protein sequence ID" value="PWB08368.1"/>
    <property type="molecule type" value="Genomic_DNA"/>
</dbReference>
<evidence type="ECO:0000313" key="1">
    <source>
        <dbReference type="EMBL" id="PWB08368.1"/>
    </source>
</evidence>
<comment type="caution">
    <text evidence="1">The sequence shown here is derived from an EMBL/GenBank/DDBJ whole genome shotgun (WGS) entry which is preliminary data.</text>
</comment>
<organism evidence="1 2">
    <name type="scientific">Paramuribaculum intestinale</name>
    <dbReference type="NCBI Taxonomy" id="2094151"/>
    <lineage>
        <taxon>Bacteria</taxon>
        <taxon>Pseudomonadati</taxon>
        <taxon>Bacteroidota</taxon>
        <taxon>Bacteroidia</taxon>
        <taxon>Bacteroidales</taxon>
        <taxon>Muribaculaceae</taxon>
        <taxon>Paramuribaculum</taxon>
    </lineage>
</organism>
<keyword evidence="2" id="KW-1185">Reference proteome</keyword>
<dbReference type="AlphaFoldDB" id="A0A2V1IZ96"/>
<sequence length="204" mass="21281">MNNIKETIRQLAQGGRQSVSLVCTVDAVDKTARTVDCTPLDESAPLLGVNLQANQESTFGVVAFPKVGSYVVVGFVADGAAGVVLLTDEVESVEVVISGDTARISAGKDGVRLLMGDDTSAELTKEGITLNGGCFGGTVKVEQLTERINAIERDINDLKSVFSGWVAVPQDGGAALSAAAAAWSATPLELTQRGDYENEKVKHG</sequence>
<gene>
    <name evidence="1" type="ORF">C5O25_04140</name>
</gene>
<dbReference type="Proteomes" id="UP000244925">
    <property type="component" value="Unassembled WGS sequence"/>
</dbReference>
<name>A0A2V1IZ96_9BACT</name>